<dbReference type="InterPro" id="IPR041616">
    <property type="entry name" value="PheRS_beta_core"/>
</dbReference>
<keyword evidence="8 15" id="KW-0547">Nucleotide-binding</keyword>
<evidence type="ECO:0000313" key="21">
    <source>
        <dbReference type="Proteomes" id="UP000823485"/>
    </source>
</evidence>
<dbReference type="Gene3D" id="3.50.40.10">
    <property type="entry name" value="Phenylalanyl-trna Synthetase, Chain B, domain 3"/>
    <property type="match status" value="1"/>
</dbReference>
<name>A0ABS2R589_9BACI</name>
<dbReference type="EMBL" id="JAFBFH010000009">
    <property type="protein sequence ID" value="MBM7714764.1"/>
    <property type="molecule type" value="Genomic_DNA"/>
</dbReference>
<dbReference type="Gene3D" id="3.30.70.380">
    <property type="entry name" value="Ferrodoxin-fold anticodon-binding domain"/>
    <property type="match status" value="1"/>
</dbReference>
<dbReference type="InterPro" id="IPR045060">
    <property type="entry name" value="Phe-tRNA-ligase_IIc_bsu"/>
</dbReference>
<feature type="domain" description="TRNA-binding" evidence="17">
    <location>
        <begin position="40"/>
        <end position="155"/>
    </location>
</feature>
<evidence type="ECO:0000256" key="12">
    <source>
        <dbReference type="ARBA" id="ARBA00022917"/>
    </source>
</evidence>
<dbReference type="CDD" id="cd00769">
    <property type="entry name" value="PheRS_beta_core"/>
    <property type="match status" value="1"/>
</dbReference>
<dbReference type="InterPro" id="IPR033714">
    <property type="entry name" value="tRNA_bind_bactPheRS"/>
</dbReference>
<dbReference type="SMART" id="SM00896">
    <property type="entry name" value="FDX-ACB"/>
    <property type="match status" value="1"/>
</dbReference>
<dbReference type="InterPro" id="IPR005147">
    <property type="entry name" value="tRNA_synthase_B5-dom"/>
</dbReference>
<dbReference type="Proteomes" id="UP000823485">
    <property type="component" value="Unassembled WGS sequence"/>
</dbReference>
<dbReference type="NCBIfam" id="TIGR00472">
    <property type="entry name" value="pheT_bact"/>
    <property type="match status" value="1"/>
</dbReference>
<evidence type="ECO:0000256" key="4">
    <source>
        <dbReference type="ARBA" id="ARBA00022490"/>
    </source>
</evidence>
<dbReference type="PROSITE" id="PS51483">
    <property type="entry name" value="B5"/>
    <property type="match status" value="1"/>
</dbReference>
<comment type="catalytic activity">
    <reaction evidence="14 15">
        <text>tRNA(Phe) + L-phenylalanine + ATP = L-phenylalanyl-tRNA(Phe) + AMP + diphosphate + H(+)</text>
        <dbReference type="Rhea" id="RHEA:19413"/>
        <dbReference type="Rhea" id="RHEA-COMP:9668"/>
        <dbReference type="Rhea" id="RHEA-COMP:9699"/>
        <dbReference type="ChEBI" id="CHEBI:15378"/>
        <dbReference type="ChEBI" id="CHEBI:30616"/>
        <dbReference type="ChEBI" id="CHEBI:33019"/>
        <dbReference type="ChEBI" id="CHEBI:58095"/>
        <dbReference type="ChEBI" id="CHEBI:78442"/>
        <dbReference type="ChEBI" id="CHEBI:78531"/>
        <dbReference type="ChEBI" id="CHEBI:456215"/>
        <dbReference type="EC" id="6.1.1.20"/>
    </reaction>
</comment>
<dbReference type="PROSITE" id="PS50886">
    <property type="entry name" value="TRBD"/>
    <property type="match status" value="1"/>
</dbReference>
<feature type="domain" description="FDX-ACB" evidence="18">
    <location>
        <begin position="710"/>
        <end position="803"/>
    </location>
</feature>
<dbReference type="Pfam" id="PF17759">
    <property type="entry name" value="tRNA_synthFbeta"/>
    <property type="match status" value="1"/>
</dbReference>
<dbReference type="GO" id="GO:0004826">
    <property type="term" value="F:phenylalanine-tRNA ligase activity"/>
    <property type="evidence" value="ECO:0007669"/>
    <property type="project" value="UniProtKB-EC"/>
</dbReference>
<evidence type="ECO:0000256" key="9">
    <source>
        <dbReference type="ARBA" id="ARBA00022840"/>
    </source>
</evidence>
<dbReference type="RefSeq" id="WP_077110137.1">
    <property type="nucleotide sequence ID" value="NZ_JAFBFH010000009.1"/>
</dbReference>
<evidence type="ECO:0000256" key="7">
    <source>
        <dbReference type="ARBA" id="ARBA00022723"/>
    </source>
</evidence>
<organism evidence="20 21">
    <name type="scientific">Siminovitchia thermophila</name>
    <dbReference type="NCBI Taxonomy" id="1245522"/>
    <lineage>
        <taxon>Bacteria</taxon>
        <taxon>Bacillati</taxon>
        <taxon>Bacillota</taxon>
        <taxon>Bacilli</taxon>
        <taxon>Bacillales</taxon>
        <taxon>Bacillaceae</taxon>
        <taxon>Siminovitchia</taxon>
    </lineage>
</organism>
<evidence type="ECO:0000256" key="2">
    <source>
        <dbReference type="ARBA" id="ARBA00008653"/>
    </source>
</evidence>
<evidence type="ECO:0000256" key="11">
    <source>
        <dbReference type="ARBA" id="ARBA00022884"/>
    </source>
</evidence>
<keyword evidence="6 15" id="KW-0436">Ligase</keyword>
<evidence type="ECO:0000256" key="16">
    <source>
        <dbReference type="PROSITE-ProRule" id="PRU00209"/>
    </source>
</evidence>
<dbReference type="Gene3D" id="3.30.56.10">
    <property type="match status" value="2"/>
</dbReference>
<dbReference type="Pfam" id="PF03483">
    <property type="entry name" value="B3_4"/>
    <property type="match status" value="1"/>
</dbReference>
<dbReference type="InterPro" id="IPR009061">
    <property type="entry name" value="DNA-bd_dom_put_sf"/>
</dbReference>
<keyword evidence="21" id="KW-1185">Reference proteome</keyword>
<proteinExistence type="inferred from homology"/>
<evidence type="ECO:0000313" key="20">
    <source>
        <dbReference type="EMBL" id="MBM7714764.1"/>
    </source>
</evidence>
<evidence type="ECO:0000256" key="13">
    <source>
        <dbReference type="ARBA" id="ARBA00023146"/>
    </source>
</evidence>
<dbReference type="PANTHER" id="PTHR10947:SF0">
    <property type="entry name" value="PHENYLALANINE--TRNA LIGASE BETA SUBUNIT"/>
    <property type="match status" value="1"/>
</dbReference>
<dbReference type="Gene3D" id="2.40.50.140">
    <property type="entry name" value="Nucleic acid-binding proteins"/>
    <property type="match status" value="1"/>
</dbReference>
<evidence type="ECO:0000256" key="6">
    <source>
        <dbReference type="ARBA" id="ARBA00022598"/>
    </source>
</evidence>
<dbReference type="NCBIfam" id="NF045760">
    <property type="entry name" value="YtpR"/>
    <property type="match status" value="1"/>
</dbReference>
<feature type="binding site" evidence="15">
    <location>
        <position position="472"/>
    </location>
    <ligand>
        <name>Mg(2+)</name>
        <dbReference type="ChEBI" id="CHEBI:18420"/>
        <note>shared with alpha subunit</note>
    </ligand>
</feature>
<dbReference type="HAMAP" id="MF_00283">
    <property type="entry name" value="Phe_tRNA_synth_beta1"/>
    <property type="match status" value="1"/>
</dbReference>
<dbReference type="Gene3D" id="3.30.930.10">
    <property type="entry name" value="Bira Bifunctional Protein, Domain 2"/>
    <property type="match status" value="1"/>
</dbReference>
<comment type="subcellular location">
    <subcellularLocation>
        <location evidence="1 15">Cytoplasm</location>
    </subcellularLocation>
</comment>
<dbReference type="InterPro" id="IPR012340">
    <property type="entry name" value="NA-bd_OB-fold"/>
</dbReference>
<feature type="domain" description="B5" evidence="19">
    <location>
        <begin position="409"/>
        <end position="484"/>
    </location>
</feature>
<dbReference type="SMART" id="SM00874">
    <property type="entry name" value="B5"/>
    <property type="match status" value="1"/>
</dbReference>
<dbReference type="InterPro" id="IPR036690">
    <property type="entry name" value="Fdx_antiC-bd_sf"/>
</dbReference>
<comment type="similarity">
    <text evidence="2 15">Belongs to the phenylalanyl-tRNA synthetase beta subunit family. Type 1 subfamily.</text>
</comment>
<dbReference type="SUPFAM" id="SSF56037">
    <property type="entry name" value="PheT/TilS domain"/>
    <property type="match status" value="1"/>
</dbReference>
<dbReference type="EC" id="6.1.1.20" evidence="15"/>
<feature type="binding site" evidence="15">
    <location>
        <position position="468"/>
    </location>
    <ligand>
        <name>Mg(2+)</name>
        <dbReference type="ChEBI" id="CHEBI:18420"/>
        <note>shared with alpha subunit</note>
    </ligand>
</feature>
<feature type="binding site" evidence="15">
    <location>
        <position position="462"/>
    </location>
    <ligand>
        <name>Mg(2+)</name>
        <dbReference type="ChEBI" id="CHEBI:18420"/>
        <note>shared with alpha subunit</note>
    </ligand>
</feature>
<keyword evidence="13 15" id="KW-0030">Aminoacyl-tRNA synthetase</keyword>
<keyword evidence="11 16" id="KW-0694">RNA-binding</keyword>
<dbReference type="SUPFAM" id="SSF55681">
    <property type="entry name" value="Class II aaRS and biotin synthetases"/>
    <property type="match status" value="1"/>
</dbReference>
<dbReference type="CDD" id="cd02796">
    <property type="entry name" value="tRNA_bind_bactPheRS"/>
    <property type="match status" value="1"/>
</dbReference>
<keyword evidence="10 15" id="KW-0460">Magnesium</keyword>
<dbReference type="InterPro" id="IPR004532">
    <property type="entry name" value="Phe-tRNA-ligase_IIc_bsu_bact"/>
</dbReference>
<comment type="caution">
    <text evidence="20">The sequence shown here is derived from an EMBL/GenBank/DDBJ whole genome shotgun (WGS) entry which is preliminary data.</text>
</comment>
<evidence type="ECO:0000256" key="10">
    <source>
        <dbReference type="ARBA" id="ARBA00022842"/>
    </source>
</evidence>
<evidence type="ECO:0000256" key="3">
    <source>
        <dbReference type="ARBA" id="ARBA00011209"/>
    </source>
</evidence>
<dbReference type="PANTHER" id="PTHR10947">
    <property type="entry name" value="PHENYLALANYL-TRNA SYNTHETASE BETA CHAIN AND LEUCINE-RICH REPEAT-CONTAINING PROTEIN 47"/>
    <property type="match status" value="1"/>
</dbReference>
<evidence type="ECO:0000259" key="18">
    <source>
        <dbReference type="PROSITE" id="PS51447"/>
    </source>
</evidence>
<keyword evidence="12 15" id="KW-0648">Protein biosynthesis</keyword>
<keyword evidence="9 15" id="KW-0067">ATP-binding</keyword>
<keyword evidence="5 16" id="KW-0820">tRNA-binding</keyword>
<evidence type="ECO:0000256" key="1">
    <source>
        <dbReference type="ARBA" id="ARBA00004496"/>
    </source>
</evidence>
<dbReference type="InterPro" id="IPR045864">
    <property type="entry name" value="aa-tRNA-synth_II/BPL/LPL"/>
</dbReference>
<dbReference type="InterPro" id="IPR020825">
    <property type="entry name" value="Phe-tRNA_synthase-like_B3/B4"/>
</dbReference>
<dbReference type="SUPFAM" id="SSF50249">
    <property type="entry name" value="Nucleic acid-binding proteins"/>
    <property type="match status" value="1"/>
</dbReference>
<dbReference type="InterPro" id="IPR005121">
    <property type="entry name" value="Fdx_antiC-bd"/>
</dbReference>
<accession>A0ABS2R589</accession>
<protein>
    <recommendedName>
        <fullName evidence="15">Phenylalanine--tRNA ligase beta subunit</fullName>
        <ecNumber evidence="15">6.1.1.20</ecNumber>
    </recommendedName>
    <alternativeName>
        <fullName evidence="15">Phenylalanyl-tRNA synthetase beta subunit</fullName>
        <shortName evidence="15">PheRS</shortName>
    </alternativeName>
</protein>
<dbReference type="InterPro" id="IPR002547">
    <property type="entry name" value="tRNA-bd_dom"/>
</dbReference>
<dbReference type="SUPFAM" id="SSF46955">
    <property type="entry name" value="Putative DNA-binding domain"/>
    <property type="match status" value="1"/>
</dbReference>
<evidence type="ECO:0000256" key="15">
    <source>
        <dbReference type="HAMAP-Rule" id="MF_00283"/>
    </source>
</evidence>
<keyword evidence="4 15" id="KW-0963">Cytoplasm</keyword>
<dbReference type="Pfam" id="PF01588">
    <property type="entry name" value="tRNA_bind"/>
    <property type="match status" value="1"/>
</dbReference>
<keyword evidence="7 15" id="KW-0479">Metal-binding</keyword>
<reference evidence="20 21" key="1">
    <citation type="submission" date="2021-01" db="EMBL/GenBank/DDBJ databases">
        <title>Genomic Encyclopedia of Type Strains, Phase IV (KMG-IV): sequencing the most valuable type-strain genomes for metagenomic binning, comparative biology and taxonomic classification.</title>
        <authorList>
            <person name="Goeker M."/>
        </authorList>
    </citation>
    <scope>NUCLEOTIDE SEQUENCE [LARGE SCALE GENOMIC DNA]</scope>
    <source>
        <strain evidence="20 21">DSM 105453</strain>
    </source>
</reference>
<evidence type="ECO:0000256" key="14">
    <source>
        <dbReference type="ARBA" id="ARBA00049255"/>
    </source>
</evidence>
<dbReference type="PROSITE" id="PS51447">
    <property type="entry name" value="FDX_ACB"/>
    <property type="match status" value="1"/>
</dbReference>
<dbReference type="Pfam" id="PF03147">
    <property type="entry name" value="FDX-ACB"/>
    <property type="match status" value="1"/>
</dbReference>
<sequence length="804" mass="88813">MLVSYKWLQEYVDLGNITAAELAEKITRSGIEVDGVEQLSKGLKGIVVGEVLECEQHPQADKLKKCLVDIGEGEPVQIICGAPNVAKGQKVIVAKVGAVLPGNFKIKKAKLRGEESNGMICSLQELGIEGKLVPKEFADGIYAFKDDVEAGTDAIPLLNLDDEVLELDLTPNRADALSMLGMAYEAAAILDQDVNLPDIEIDETDEKAESMISVKVEAPEDNPLYTAKIIKNVKIGPSPLWMQMRLMAAGIRPHNNVVDITNYILLEYGQPLHAFDYDLFGSKEVVVRRAREGEKIVTLDDIERTLTSEQLVITNGKVPVALAGVMGGADSEVNDDTTTILLESAYFSGQSIRDTSKYHGLRSEASQRYEKGVDPERVRPAAERAAQLMAKYAGGDVLTGLVEANHLSIEPAVVSITLEKINRVLGTEISMDEVKKIFERLKFGVQIEGSLITVTVPTRRGDISIEEDLIEEVARLYGYDRLPKTLPKGEATPGGLTKAQRNRRMTRDFLEGAGLFQAITYSLTSEAKSVMFSLEHREPVKLSMPMSEERSRLRLSLIPQLLESLSYNIARKNESVALYEIGSVFLNEGEGRQPEEREHIAGAMTGMWVDHPWQGEEKMVDFFVAKGILEGLFKKLGVDPHIEWKPAQIEGMHPGRTAQIYLAGEEIGFVGQLHPHLQKEFDLKNTILFELMAEPLFHYEHPELRYKPIPRFPAISRDIALVVDKAVDAGTLASIIKDAGGKWLKDIYVFDLYEGEHMPDGKKSIAFSLTFAAPDKTLTDEEVAAAHSKVVEAVQKKAGAELRS</sequence>
<evidence type="ECO:0000259" key="17">
    <source>
        <dbReference type="PROSITE" id="PS50886"/>
    </source>
</evidence>
<evidence type="ECO:0000259" key="19">
    <source>
        <dbReference type="PROSITE" id="PS51483"/>
    </source>
</evidence>
<dbReference type="Pfam" id="PF03484">
    <property type="entry name" value="B5"/>
    <property type="match status" value="1"/>
</dbReference>
<evidence type="ECO:0000256" key="5">
    <source>
        <dbReference type="ARBA" id="ARBA00022555"/>
    </source>
</evidence>
<comment type="cofactor">
    <cofactor evidence="15">
        <name>Mg(2+)</name>
        <dbReference type="ChEBI" id="CHEBI:18420"/>
    </cofactor>
    <text evidence="15">Binds 2 magnesium ions per tetramer.</text>
</comment>
<dbReference type="SMART" id="SM00873">
    <property type="entry name" value="B3_4"/>
    <property type="match status" value="1"/>
</dbReference>
<feature type="binding site" evidence="15">
    <location>
        <position position="471"/>
    </location>
    <ligand>
        <name>Mg(2+)</name>
        <dbReference type="ChEBI" id="CHEBI:18420"/>
        <note>shared with alpha subunit</note>
    </ligand>
</feature>
<gene>
    <name evidence="15" type="primary">pheT</name>
    <name evidence="20" type="ORF">JOC94_001736</name>
</gene>
<dbReference type="SUPFAM" id="SSF54991">
    <property type="entry name" value="Anticodon-binding domain of PheRS"/>
    <property type="match status" value="1"/>
</dbReference>
<dbReference type="InterPro" id="IPR005146">
    <property type="entry name" value="B3/B4_tRNA-bd"/>
</dbReference>
<evidence type="ECO:0000256" key="8">
    <source>
        <dbReference type="ARBA" id="ARBA00022741"/>
    </source>
</evidence>
<comment type="subunit">
    <text evidence="3 15">Tetramer of two alpha and two beta subunits.</text>
</comment>